<dbReference type="Proteomes" id="UP001371305">
    <property type="component" value="Unassembled WGS sequence"/>
</dbReference>
<name>A0ABU9AUW5_9BACT</name>
<protein>
    <recommendedName>
        <fullName evidence="4">Lytic murein transglycosylase</fullName>
    </recommendedName>
</protein>
<evidence type="ECO:0000313" key="3">
    <source>
        <dbReference type="Proteomes" id="UP001371305"/>
    </source>
</evidence>
<dbReference type="RefSeq" id="WP_341405161.1">
    <property type="nucleotide sequence ID" value="NZ_JBBUKT010000004.1"/>
</dbReference>
<accession>A0ABU9AUW5</accession>
<evidence type="ECO:0000256" key="1">
    <source>
        <dbReference type="SAM" id="SignalP"/>
    </source>
</evidence>
<organism evidence="2 3">
    <name type="scientific">Luteolibacter soli</name>
    <dbReference type="NCBI Taxonomy" id="3135280"/>
    <lineage>
        <taxon>Bacteria</taxon>
        <taxon>Pseudomonadati</taxon>
        <taxon>Verrucomicrobiota</taxon>
        <taxon>Verrucomicrobiia</taxon>
        <taxon>Verrucomicrobiales</taxon>
        <taxon>Verrucomicrobiaceae</taxon>
        <taxon>Luteolibacter</taxon>
    </lineage>
</organism>
<comment type="caution">
    <text evidence="2">The sequence shown here is derived from an EMBL/GenBank/DDBJ whole genome shotgun (WGS) entry which is preliminary data.</text>
</comment>
<gene>
    <name evidence="2" type="ORF">WKV53_13620</name>
</gene>
<keyword evidence="3" id="KW-1185">Reference proteome</keyword>
<evidence type="ECO:0000313" key="2">
    <source>
        <dbReference type="EMBL" id="MEK7951549.1"/>
    </source>
</evidence>
<reference evidence="2 3" key="1">
    <citation type="submission" date="2024-04" db="EMBL/GenBank/DDBJ databases">
        <title>Luteolibacter sp. isolated from soil.</title>
        <authorList>
            <person name="An J."/>
        </authorList>
    </citation>
    <scope>NUCLEOTIDE SEQUENCE [LARGE SCALE GENOMIC DNA]</scope>
    <source>
        <strain evidence="2 3">Y139</strain>
    </source>
</reference>
<feature type="signal peptide" evidence="1">
    <location>
        <begin position="1"/>
        <end position="24"/>
    </location>
</feature>
<feature type="chain" id="PRO_5046946029" description="Lytic murein transglycosylase" evidence="1">
    <location>
        <begin position="25"/>
        <end position="442"/>
    </location>
</feature>
<keyword evidence="1" id="KW-0732">Signal</keyword>
<evidence type="ECO:0008006" key="4">
    <source>
        <dbReference type="Google" id="ProtNLM"/>
    </source>
</evidence>
<proteinExistence type="predicted"/>
<sequence length="442" mass="48536">MKALPKTLTHLIAAGLGMALVISAPGLFSSQAKPTATTTGAPDADALATATRKTSLSPDGGRVAEFRRAWTALASRSMSNKQLIELQLALLEKWSEVDLQGALEAALAEPWDSEDELITHSARHPLGDAFAKAFAERPLEAWKILSSGKLGPGAQLLRRQWVTTVARKDSMLVASMLGELPPSLQEIAIFSAMTTANRATPAEREALLKKLASSGNPEQATRWLQMAYLVYSNQESSGVPSDLRSQWSSAPPGIDRIQAMTAWSFSLRAMDRDQFAKEWAQVPESDRGEAAKSILSQMRADSPAFLDAIDHVIEAGEWNSLEKSLSENLGESAQQDPKAFAEWALTLPPRAETTDLYHHAVTSYLAEDPDAGREWLESLPAGDWHRERGFAELSQVYLQQHNDPEGSRRAIDSITDPLAKRNATTWLYDWQLLTQKPAITRQ</sequence>
<dbReference type="EMBL" id="JBBUKT010000004">
    <property type="protein sequence ID" value="MEK7951549.1"/>
    <property type="molecule type" value="Genomic_DNA"/>
</dbReference>